<dbReference type="EMBL" id="JAUYZG010000018">
    <property type="protein sequence ID" value="KAK2880791.1"/>
    <property type="molecule type" value="Genomic_DNA"/>
</dbReference>
<protein>
    <submittedName>
        <fullName evidence="3">Uncharacterized protein</fullName>
    </submittedName>
</protein>
<gene>
    <name evidence="3" type="ORF">Q8A67_018059</name>
</gene>
<evidence type="ECO:0000256" key="1">
    <source>
        <dbReference type="SAM" id="MobiDB-lite"/>
    </source>
</evidence>
<dbReference type="Proteomes" id="UP001187343">
    <property type="component" value="Unassembled WGS sequence"/>
</dbReference>
<keyword evidence="2" id="KW-1133">Transmembrane helix</keyword>
<reference evidence="3" key="1">
    <citation type="submission" date="2023-08" db="EMBL/GenBank/DDBJ databases">
        <title>Chromosome-level Genome Assembly of mud carp (Cirrhinus molitorella).</title>
        <authorList>
            <person name="Liu H."/>
        </authorList>
    </citation>
    <scope>NUCLEOTIDE SEQUENCE</scope>
    <source>
        <strain evidence="3">Prfri</strain>
        <tissue evidence="3">Muscle</tissue>
    </source>
</reference>
<accession>A0AA88PFH0</accession>
<evidence type="ECO:0000313" key="3">
    <source>
        <dbReference type="EMBL" id="KAK2880791.1"/>
    </source>
</evidence>
<proteinExistence type="predicted"/>
<evidence type="ECO:0000313" key="4">
    <source>
        <dbReference type="Proteomes" id="UP001187343"/>
    </source>
</evidence>
<sequence>MSLVLSDFTHLILKCTTENNEHLQNCKSDSCKWNMNLTDCDTLRLQCTDTQNNNRKSVCNSLEDCGMSNSTEFKQKLLGHIQCDFKKGIIECLSRVLCKDVEFLEHMCKTEYCGMKHINSENTCKFSHSIKKCIHENEIFPIKGDLNCTMTTGNIEDNYPWGPEKYNPACPSRPDETNDGYKNATITLALFCGLFFLVCIILIGMVWKMKTRRQGPEVHEEHNKAERVELNDHGRDDRVNNKEDAANEEN</sequence>
<feature type="region of interest" description="Disordered" evidence="1">
    <location>
        <begin position="214"/>
        <end position="250"/>
    </location>
</feature>
<evidence type="ECO:0000256" key="2">
    <source>
        <dbReference type="SAM" id="Phobius"/>
    </source>
</evidence>
<dbReference type="AlphaFoldDB" id="A0AA88PFH0"/>
<keyword evidence="2" id="KW-0472">Membrane</keyword>
<organism evidence="3 4">
    <name type="scientific">Cirrhinus molitorella</name>
    <name type="common">mud carp</name>
    <dbReference type="NCBI Taxonomy" id="172907"/>
    <lineage>
        <taxon>Eukaryota</taxon>
        <taxon>Metazoa</taxon>
        <taxon>Chordata</taxon>
        <taxon>Craniata</taxon>
        <taxon>Vertebrata</taxon>
        <taxon>Euteleostomi</taxon>
        <taxon>Actinopterygii</taxon>
        <taxon>Neopterygii</taxon>
        <taxon>Teleostei</taxon>
        <taxon>Ostariophysi</taxon>
        <taxon>Cypriniformes</taxon>
        <taxon>Cyprinidae</taxon>
        <taxon>Labeoninae</taxon>
        <taxon>Labeonini</taxon>
        <taxon>Cirrhinus</taxon>
    </lineage>
</organism>
<name>A0AA88PFH0_9TELE</name>
<keyword evidence="2" id="KW-0812">Transmembrane</keyword>
<comment type="caution">
    <text evidence="3">The sequence shown here is derived from an EMBL/GenBank/DDBJ whole genome shotgun (WGS) entry which is preliminary data.</text>
</comment>
<feature type="transmembrane region" description="Helical" evidence="2">
    <location>
        <begin position="186"/>
        <end position="207"/>
    </location>
</feature>
<keyword evidence="4" id="KW-1185">Reference proteome</keyword>